<dbReference type="Proteomes" id="UP000029482">
    <property type="component" value="Chromosome"/>
</dbReference>
<accession>A0A089X2X6</accession>
<organism evidence="1 2">
    <name type="scientific">Streptomyces glaucescens</name>
    <dbReference type="NCBI Taxonomy" id="1907"/>
    <lineage>
        <taxon>Bacteria</taxon>
        <taxon>Bacillati</taxon>
        <taxon>Actinomycetota</taxon>
        <taxon>Actinomycetes</taxon>
        <taxon>Kitasatosporales</taxon>
        <taxon>Streptomycetaceae</taxon>
        <taxon>Streptomyces</taxon>
    </lineage>
</organism>
<name>A0A089X2X6_STRGA</name>
<evidence type="ECO:0000313" key="1">
    <source>
        <dbReference type="EMBL" id="AIR96131.1"/>
    </source>
</evidence>
<dbReference type="HOGENOM" id="CLU_1748625_0_0_11"/>
<gene>
    <name evidence="1" type="ORF">SGLAU_00515</name>
</gene>
<sequence length="149" mass="15961">MAEAVGCVGEALGGGVVVAAGSVQKRLDAFERRERRVPAEVGRGAAGVVQQILYLVEAAEGDEGFGEFRVPAQDGRVADLLEPFQGADLLQGFQRFLGVAGGQEEVAEGEEVRERKTLLPSCRAVSTPRRAWARAWSVRRALPSTRAEV</sequence>
<proteinExistence type="predicted"/>
<dbReference type="KEGG" id="sgu:SGLAU_00515"/>
<protein>
    <submittedName>
        <fullName evidence="1">Uncharacterized protein</fullName>
    </submittedName>
</protein>
<reference evidence="2" key="1">
    <citation type="journal article" date="2015" name="J. Biotechnol.">
        <title>Complete genome sequence of the actinobacterium Streptomyces glaucescens GLA.O (DSM 40922) consisting of a linear chromosome and one linear plasmid.</title>
        <authorList>
            <person name="Ortseifen V."/>
            <person name="Winkler A."/>
            <person name="Albersmeier A."/>
            <person name="Wendler S."/>
            <person name="Puhler A."/>
            <person name="Kalinowski J."/>
            <person name="Ruckert C."/>
        </authorList>
    </citation>
    <scope>NUCLEOTIDE SEQUENCE [LARGE SCALE GENOMIC DNA]</scope>
    <source>
        <strain evidence="2">DSM 40922 / GLA O</strain>
    </source>
</reference>
<evidence type="ECO:0000313" key="2">
    <source>
        <dbReference type="Proteomes" id="UP000029482"/>
    </source>
</evidence>
<dbReference type="EMBL" id="CP009438">
    <property type="protein sequence ID" value="AIR96131.1"/>
    <property type="molecule type" value="Genomic_DNA"/>
</dbReference>
<dbReference type="AlphaFoldDB" id="A0A089X2X6"/>
<keyword evidence="2" id="KW-1185">Reference proteome</keyword>